<dbReference type="InterPro" id="IPR036291">
    <property type="entry name" value="NAD(P)-bd_dom_sf"/>
</dbReference>
<dbReference type="EC" id="1.1.1.175" evidence="3"/>
<dbReference type="Pfam" id="PF13561">
    <property type="entry name" value="adh_short_C2"/>
    <property type="match status" value="1"/>
</dbReference>
<dbReference type="PANTHER" id="PTHR24321:SF8">
    <property type="entry name" value="ESTRADIOL 17-BETA-DEHYDROGENASE 8-RELATED"/>
    <property type="match status" value="1"/>
</dbReference>
<evidence type="ECO:0000256" key="2">
    <source>
        <dbReference type="ARBA" id="ARBA00023002"/>
    </source>
</evidence>
<protein>
    <recommendedName>
        <fullName evidence="4">D-xylose 1-dehydrogenase</fullName>
        <ecNumber evidence="3">1.1.1.175</ecNumber>
    </recommendedName>
</protein>
<dbReference type="EMBL" id="CP000747">
    <property type="protein sequence ID" value="ACG79225.1"/>
    <property type="molecule type" value="Genomic_DNA"/>
</dbReference>
<dbReference type="PRINTS" id="PR00081">
    <property type="entry name" value="GDHRDH"/>
</dbReference>
<dbReference type="STRING" id="450851.PHZ_c2816"/>
<name>B4R8A7_PHEZH</name>
<evidence type="ECO:0000256" key="3">
    <source>
        <dbReference type="ARBA" id="ARBA00066641"/>
    </source>
</evidence>
<dbReference type="AlphaFoldDB" id="B4R8A7"/>
<evidence type="ECO:0000313" key="5">
    <source>
        <dbReference type="EMBL" id="ACG79225.1"/>
    </source>
</evidence>
<dbReference type="RefSeq" id="WP_012523363.1">
    <property type="nucleotide sequence ID" value="NC_011144.1"/>
</dbReference>
<dbReference type="InterPro" id="IPR002347">
    <property type="entry name" value="SDR_fam"/>
</dbReference>
<dbReference type="Gene3D" id="3.40.50.720">
    <property type="entry name" value="NAD(P)-binding Rossmann-like Domain"/>
    <property type="match status" value="1"/>
</dbReference>
<evidence type="ECO:0000256" key="1">
    <source>
        <dbReference type="ARBA" id="ARBA00006484"/>
    </source>
</evidence>
<dbReference type="PRINTS" id="PR00080">
    <property type="entry name" value="SDRFAMILY"/>
</dbReference>
<dbReference type="PANTHER" id="PTHR24321">
    <property type="entry name" value="DEHYDROGENASES, SHORT CHAIN"/>
    <property type="match status" value="1"/>
</dbReference>
<dbReference type="NCBIfam" id="NF005559">
    <property type="entry name" value="PRK07231.1"/>
    <property type="match status" value="1"/>
</dbReference>
<dbReference type="OrthoDB" id="5457012at2"/>
<dbReference type="HOGENOM" id="CLU_010194_1_0_5"/>
<sequence length="255" mass="27270">MDRLKDKVAIVTGAALGIGRAIAIRMAEEGASVAVTDMREAEGQALADELAGRGFNARFWRLDVAREDEVRRVVDEAAAHFGRLDVLVNNAGVAGANKPTHEITEAEWDFVQAINVKGVFFCTKHAVAHLRKSGGGSIVNLSSIYGLVSAPDVPPYHASKGAVRLMSKTDALIYAPDRIRVNSIHPGFIWTPMVEGHLKTMGDVEEGKAATAALHPLGHLGEPDDIAWGCVYLASDEAKFVTGTELVIDGGYTAR</sequence>
<dbReference type="FunFam" id="3.40.50.720:FF:000084">
    <property type="entry name" value="Short-chain dehydrogenase reductase"/>
    <property type="match status" value="1"/>
</dbReference>
<evidence type="ECO:0000313" key="6">
    <source>
        <dbReference type="Proteomes" id="UP000001868"/>
    </source>
</evidence>
<dbReference type="SUPFAM" id="SSF51735">
    <property type="entry name" value="NAD(P)-binding Rossmann-fold domains"/>
    <property type="match status" value="1"/>
</dbReference>
<keyword evidence="2" id="KW-0560">Oxidoreductase</keyword>
<gene>
    <name evidence="5" type="ordered locus">PHZ_c2816</name>
</gene>
<proteinExistence type="inferred from homology"/>
<comment type="similarity">
    <text evidence="1">Belongs to the short-chain dehydrogenases/reductases (SDR) family.</text>
</comment>
<organism evidence="5 6">
    <name type="scientific">Phenylobacterium zucineum (strain HLK1)</name>
    <dbReference type="NCBI Taxonomy" id="450851"/>
    <lineage>
        <taxon>Bacteria</taxon>
        <taxon>Pseudomonadati</taxon>
        <taxon>Pseudomonadota</taxon>
        <taxon>Alphaproteobacteria</taxon>
        <taxon>Caulobacterales</taxon>
        <taxon>Caulobacteraceae</taxon>
        <taxon>Phenylobacterium</taxon>
    </lineage>
</organism>
<dbReference type="GO" id="GO:0047838">
    <property type="term" value="F:D-xylose 1-dehydrogenase (NAD+) activity"/>
    <property type="evidence" value="ECO:0007669"/>
    <property type="project" value="UniProtKB-EC"/>
</dbReference>
<dbReference type="eggNOG" id="COG1028">
    <property type="taxonomic scope" value="Bacteria"/>
</dbReference>
<dbReference type="KEGG" id="pzu:PHZ_c2816"/>
<evidence type="ECO:0000256" key="4">
    <source>
        <dbReference type="ARBA" id="ARBA00069939"/>
    </source>
</evidence>
<keyword evidence="6" id="KW-1185">Reference proteome</keyword>
<dbReference type="Proteomes" id="UP000001868">
    <property type="component" value="Chromosome"/>
</dbReference>
<accession>B4R8A7</accession>
<reference evidence="5 6" key="1">
    <citation type="journal article" date="2008" name="BMC Genomics">
        <title>Complete genome of Phenylobacterium zucineum - a novel facultative intracellular bacterium isolated from human erythroleukemia cell line K562.</title>
        <authorList>
            <person name="Luo Y."/>
            <person name="Xu X."/>
            <person name="Ding Z."/>
            <person name="Liu Z."/>
            <person name="Zhang B."/>
            <person name="Yan Z."/>
            <person name="Sun J."/>
            <person name="Hu S."/>
            <person name="Hu X."/>
        </authorList>
    </citation>
    <scope>NUCLEOTIDE SEQUENCE [LARGE SCALE GENOMIC DNA]</scope>
    <source>
        <strain evidence="5 6">HLK1</strain>
    </source>
</reference>